<dbReference type="Gene3D" id="3.30.40.10">
    <property type="entry name" value="Zinc/RING finger domain, C3HC4 (zinc finger)"/>
    <property type="match status" value="1"/>
</dbReference>
<dbReference type="SMART" id="SM00184">
    <property type="entry name" value="RING"/>
    <property type="match status" value="1"/>
</dbReference>
<keyword evidence="1" id="KW-0863">Zinc-finger</keyword>
<sequence length="180" mass="21019">MGSSYQKILEQLAQLNLYTLSKEFLQISGTNIRVIPKDLPTLKKFLWKLHGIAKFKVYKLITDSVWVKIATLYINEIQDLIRVVMQLKSLDMLQKSTPCREVECSICLEINADVILQCGHAFCDKDISDWQSRGHTCPLCREQIELREAYTDMQESPEEIEKEIRENLKELVNLLHYSKR</sequence>
<evidence type="ECO:0000259" key="2">
    <source>
        <dbReference type="PROSITE" id="PS50089"/>
    </source>
</evidence>
<organism evidence="3 4">
    <name type="scientific">Blepharisma stoltei</name>
    <dbReference type="NCBI Taxonomy" id="1481888"/>
    <lineage>
        <taxon>Eukaryota</taxon>
        <taxon>Sar</taxon>
        <taxon>Alveolata</taxon>
        <taxon>Ciliophora</taxon>
        <taxon>Postciliodesmatophora</taxon>
        <taxon>Heterotrichea</taxon>
        <taxon>Heterotrichida</taxon>
        <taxon>Blepharismidae</taxon>
        <taxon>Blepharisma</taxon>
    </lineage>
</organism>
<reference evidence="3" key="1">
    <citation type="submission" date="2021-09" db="EMBL/GenBank/DDBJ databases">
        <authorList>
            <consortium name="AG Swart"/>
            <person name="Singh M."/>
            <person name="Singh A."/>
            <person name="Seah K."/>
            <person name="Emmerich C."/>
        </authorList>
    </citation>
    <scope>NUCLEOTIDE SEQUENCE</scope>
    <source>
        <strain evidence="3">ATCC30299</strain>
    </source>
</reference>
<keyword evidence="4" id="KW-1185">Reference proteome</keyword>
<dbReference type="GO" id="GO:0051865">
    <property type="term" value="P:protein autoubiquitination"/>
    <property type="evidence" value="ECO:0007669"/>
    <property type="project" value="TreeGrafter"/>
</dbReference>
<dbReference type="PANTHER" id="PTHR12109:SF3">
    <property type="entry name" value="RING FINGER PROTEIN 141"/>
    <property type="match status" value="1"/>
</dbReference>
<dbReference type="PANTHER" id="PTHR12109">
    <property type="entry name" value="RING FINGER PROTEIN 141-RELATED"/>
    <property type="match status" value="1"/>
</dbReference>
<dbReference type="Pfam" id="PF13920">
    <property type="entry name" value="zf-C3HC4_3"/>
    <property type="match status" value="1"/>
</dbReference>
<gene>
    <name evidence="3" type="ORF">BSTOLATCC_MIC58092</name>
</gene>
<keyword evidence="1" id="KW-0862">Zinc</keyword>
<feature type="domain" description="RING-type" evidence="2">
    <location>
        <begin position="104"/>
        <end position="141"/>
    </location>
</feature>
<dbReference type="InterPro" id="IPR001841">
    <property type="entry name" value="Znf_RING"/>
</dbReference>
<dbReference type="GO" id="GO:0008270">
    <property type="term" value="F:zinc ion binding"/>
    <property type="evidence" value="ECO:0007669"/>
    <property type="project" value="UniProtKB-KW"/>
</dbReference>
<dbReference type="PROSITE" id="PS50089">
    <property type="entry name" value="ZF_RING_2"/>
    <property type="match status" value="1"/>
</dbReference>
<dbReference type="InterPro" id="IPR013083">
    <property type="entry name" value="Znf_RING/FYVE/PHD"/>
</dbReference>
<dbReference type="Proteomes" id="UP001162131">
    <property type="component" value="Unassembled WGS sequence"/>
</dbReference>
<evidence type="ECO:0000313" key="3">
    <source>
        <dbReference type="EMBL" id="CAG9333275.1"/>
    </source>
</evidence>
<name>A0AAU9K140_9CILI</name>
<dbReference type="GO" id="GO:0004842">
    <property type="term" value="F:ubiquitin-protein transferase activity"/>
    <property type="evidence" value="ECO:0007669"/>
    <property type="project" value="TreeGrafter"/>
</dbReference>
<evidence type="ECO:0000313" key="4">
    <source>
        <dbReference type="Proteomes" id="UP001162131"/>
    </source>
</evidence>
<dbReference type="AlphaFoldDB" id="A0AAU9K140"/>
<comment type="caution">
    <text evidence="3">The sequence shown here is derived from an EMBL/GenBank/DDBJ whole genome shotgun (WGS) entry which is preliminary data.</text>
</comment>
<protein>
    <recommendedName>
        <fullName evidence="2">RING-type domain-containing protein</fullName>
    </recommendedName>
</protein>
<accession>A0AAU9K140</accession>
<dbReference type="InterPro" id="IPR047126">
    <property type="entry name" value="RNF141-like"/>
</dbReference>
<dbReference type="SUPFAM" id="SSF57850">
    <property type="entry name" value="RING/U-box"/>
    <property type="match status" value="1"/>
</dbReference>
<dbReference type="EMBL" id="CAJZBQ010000056">
    <property type="protein sequence ID" value="CAG9333275.1"/>
    <property type="molecule type" value="Genomic_DNA"/>
</dbReference>
<evidence type="ECO:0000256" key="1">
    <source>
        <dbReference type="PROSITE-ProRule" id="PRU00175"/>
    </source>
</evidence>
<keyword evidence="1" id="KW-0479">Metal-binding</keyword>
<proteinExistence type="predicted"/>